<sequence length="176" mass="21011">MMTPNQKMTQNKQLKKHESKYLVTGSLIIASIIIISYSSYLYNYFPDEKVFETIFGTFESNYYESVRYFVWALLSKLVPIFLLLIWFTTCKHWWYHVIAVPIAIYIFQLFGVINDDIDFVDEVEFVYSLPITIIVLIILYFIRSKINVFLKAQDLKKQVDEQMEKAINKRHEDQIH</sequence>
<keyword evidence="1" id="KW-0812">Transmembrane</keyword>
<dbReference type="Proteomes" id="UP000176050">
    <property type="component" value="Chromosome"/>
</dbReference>
<evidence type="ECO:0000313" key="2">
    <source>
        <dbReference type="EMBL" id="AOW20071.1"/>
    </source>
</evidence>
<reference evidence="2 3" key="1">
    <citation type="submission" date="2016-10" db="EMBL/GenBank/DDBJ databases">
        <title>Lutibacter sp. LPB0138, isolated from marine gastropod.</title>
        <authorList>
            <person name="Kim E."/>
            <person name="Yi H."/>
        </authorList>
    </citation>
    <scope>NUCLEOTIDE SEQUENCE [LARGE SCALE GENOMIC DNA]</scope>
    <source>
        <strain evidence="2 3">LPB0138</strain>
    </source>
</reference>
<keyword evidence="3" id="KW-1185">Reference proteome</keyword>
<keyword evidence="1" id="KW-1133">Transmembrane helix</keyword>
<dbReference type="AlphaFoldDB" id="A0A1D8P667"/>
<dbReference type="KEGG" id="lul:LPB138_04955"/>
<keyword evidence="1" id="KW-0472">Membrane</keyword>
<dbReference type="STRING" id="1850246.LPB138_04955"/>
<evidence type="ECO:0000313" key="3">
    <source>
        <dbReference type="Proteomes" id="UP000176050"/>
    </source>
</evidence>
<name>A0A1D8P667_9FLAO</name>
<feature type="transmembrane region" description="Helical" evidence="1">
    <location>
        <begin position="93"/>
        <end position="113"/>
    </location>
</feature>
<feature type="transmembrane region" description="Helical" evidence="1">
    <location>
        <begin position="68"/>
        <end position="86"/>
    </location>
</feature>
<organism evidence="2 3">
    <name type="scientific">Urechidicola croceus</name>
    <dbReference type="NCBI Taxonomy" id="1850246"/>
    <lineage>
        <taxon>Bacteria</taxon>
        <taxon>Pseudomonadati</taxon>
        <taxon>Bacteroidota</taxon>
        <taxon>Flavobacteriia</taxon>
        <taxon>Flavobacteriales</taxon>
        <taxon>Flavobacteriaceae</taxon>
        <taxon>Urechidicola</taxon>
    </lineage>
</organism>
<dbReference type="EMBL" id="CP017478">
    <property type="protein sequence ID" value="AOW20071.1"/>
    <property type="molecule type" value="Genomic_DNA"/>
</dbReference>
<feature type="transmembrane region" description="Helical" evidence="1">
    <location>
        <begin position="21"/>
        <end position="42"/>
    </location>
</feature>
<evidence type="ECO:0000256" key="1">
    <source>
        <dbReference type="SAM" id="Phobius"/>
    </source>
</evidence>
<feature type="transmembrane region" description="Helical" evidence="1">
    <location>
        <begin position="125"/>
        <end position="142"/>
    </location>
</feature>
<proteinExistence type="predicted"/>
<protein>
    <submittedName>
        <fullName evidence="2">Uncharacterized protein</fullName>
    </submittedName>
</protein>
<accession>A0A1D8P667</accession>
<gene>
    <name evidence="2" type="ORF">LPB138_04955</name>
</gene>